<dbReference type="PANTHER" id="PTHR31131:SF6">
    <property type="entry name" value="CASTOR ACT DOMAIN-CONTAINING PROTEIN"/>
    <property type="match status" value="1"/>
</dbReference>
<feature type="compositionally biased region" description="Basic and acidic residues" evidence="2">
    <location>
        <begin position="347"/>
        <end position="356"/>
    </location>
</feature>
<dbReference type="OrthoDB" id="58529at2759"/>
<dbReference type="SUPFAM" id="SSF55021">
    <property type="entry name" value="ACT-like"/>
    <property type="match status" value="2"/>
</dbReference>
<keyword evidence="5" id="KW-1185">Reference proteome</keyword>
<feature type="coiled-coil region" evidence="1">
    <location>
        <begin position="455"/>
        <end position="485"/>
    </location>
</feature>
<organism evidence="4 5">
    <name type="scientific">Botryobasidium botryosum (strain FD-172 SS1)</name>
    <dbReference type="NCBI Taxonomy" id="930990"/>
    <lineage>
        <taxon>Eukaryota</taxon>
        <taxon>Fungi</taxon>
        <taxon>Dikarya</taxon>
        <taxon>Basidiomycota</taxon>
        <taxon>Agaricomycotina</taxon>
        <taxon>Agaricomycetes</taxon>
        <taxon>Cantharellales</taxon>
        <taxon>Botryobasidiaceae</taxon>
        <taxon>Botryobasidium</taxon>
    </lineage>
</organism>
<dbReference type="Proteomes" id="UP000027195">
    <property type="component" value="Unassembled WGS sequence"/>
</dbReference>
<gene>
    <name evidence="4" type="ORF">BOTBODRAFT_59955</name>
</gene>
<feature type="compositionally biased region" description="Low complexity" evidence="2">
    <location>
        <begin position="271"/>
        <end position="285"/>
    </location>
</feature>
<dbReference type="InParanoid" id="A0A067M6F9"/>
<sequence>MLHILNMSATVLNSPCLLVQIPSSRVQQLSHHITKQFFTPHPDFLSITTNDVDGLSIFAEEHTLTELKQVAKQDRARLRRGKRHFEPIQVSPDRWHVLVLESHEDVVEEAGARIQEISAPLARAGIPIFYQSSHLADNLLVQSERLAETLALFRSMGLTIYVDESSEPTPYLSSRRNTSLTSLASSNPRASSSTRNPRFYLEGDHDVHSFADQGEQGGEAEGIRLPQSISVSAHNALGLGIELPPTASSLIPPSPLSPSLLSLSSPALSTLTKHTLRPPTSTSSPPQFPPPLCQPASFLEPDFAMVGLNKEYADIWMSKVIKLLLFPELVVTKARRGRSSSIVSDANGEKNGREESSDSCSEDSFSGDELSGFSSNSPHSSSHTSPDSNADTTSSCPPNSNEDGAHQSPRSHPRSHRRPMQFLSFIRTSEGTSLLTDVYQLAALFPPQERYMLHCADELEAIDREEERERALEAAREKAARAAKRYLRKASGRRRKTNESAENGSGATPPTENSMAQRRNSAPGSGPVAIDADAASLGLNDGGEEYSSTFKVLQIDLREFGLDVHGIVSRFSDLLQSHGINHFFTSTFKSANILVSQQNAMRAYSVLCDS</sequence>
<dbReference type="InterPro" id="IPR045865">
    <property type="entry name" value="ACT-like_dom_sf"/>
</dbReference>
<dbReference type="EMBL" id="KL198106">
    <property type="protein sequence ID" value="KDQ07452.1"/>
    <property type="molecule type" value="Genomic_DNA"/>
</dbReference>
<evidence type="ECO:0000259" key="3">
    <source>
        <dbReference type="Pfam" id="PF13840"/>
    </source>
</evidence>
<evidence type="ECO:0000313" key="5">
    <source>
        <dbReference type="Proteomes" id="UP000027195"/>
    </source>
</evidence>
<reference evidence="5" key="1">
    <citation type="journal article" date="2014" name="Proc. Natl. Acad. Sci. U.S.A.">
        <title>Extensive sampling of basidiomycete genomes demonstrates inadequacy of the white-rot/brown-rot paradigm for wood decay fungi.</title>
        <authorList>
            <person name="Riley R."/>
            <person name="Salamov A.A."/>
            <person name="Brown D.W."/>
            <person name="Nagy L.G."/>
            <person name="Floudas D."/>
            <person name="Held B.W."/>
            <person name="Levasseur A."/>
            <person name="Lombard V."/>
            <person name="Morin E."/>
            <person name="Otillar R."/>
            <person name="Lindquist E.A."/>
            <person name="Sun H."/>
            <person name="LaButti K.M."/>
            <person name="Schmutz J."/>
            <person name="Jabbour D."/>
            <person name="Luo H."/>
            <person name="Baker S.E."/>
            <person name="Pisabarro A.G."/>
            <person name="Walton J.D."/>
            <person name="Blanchette R.A."/>
            <person name="Henrissat B."/>
            <person name="Martin F."/>
            <person name="Cullen D."/>
            <person name="Hibbett D.S."/>
            <person name="Grigoriev I.V."/>
        </authorList>
    </citation>
    <scope>NUCLEOTIDE SEQUENCE [LARGE SCALE GENOMIC DNA]</scope>
    <source>
        <strain evidence="5">FD-172 SS1</strain>
    </source>
</reference>
<feature type="compositionally biased region" description="Polar residues" evidence="2">
    <location>
        <begin position="390"/>
        <end position="402"/>
    </location>
</feature>
<dbReference type="GO" id="GO:0046394">
    <property type="term" value="P:carboxylic acid biosynthetic process"/>
    <property type="evidence" value="ECO:0007669"/>
    <property type="project" value="UniProtKB-ARBA"/>
</dbReference>
<dbReference type="InterPro" id="IPR027795">
    <property type="entry name" value="CASTOR_ACT_dom"/>
</dbReference>
<feature type="compositionally biased region" description="Low complexity" evidence="2">
    <location>
        <begin position="358"/>
        <end position="389"/>
    </location>
</feature>
<evidence type="ECO:0000256" key="2">
    <source>
        <dbReference type="SAM" id="MobiDB-lite"/>
    </source>
</evidence>
<dbReference type="AlphaFoldDB" id="A0A067M6F9"/>
<feature type="region of interest" description="Disordered" evidence="2">
    <location>
        <begin position="336"/>
        <end position="417"/>
    </location>
</feature>
<feature type="region of interest" description="Disordered" evidence="2">
    <location>
        <begin position="271"/>
        <end position="292"/>
    </location>
</feature>
<feature type="region of interest" description="Disordered" evidence="2">
    <location>
        <begin position="166"/>
        <end position="199"/>
    </location>
</feature>
<dbReference type="HOGENOM" id="CLU_026801_0_0_1"/>
<evidence type="ECO:0000313" key="4">
    <source>
        <dbReference type="EMBL" id="KDQ07452.1"/>
    </source>
</evidence>
<keyword evidence="1" id="KW-0175">Coiled coil</keyword>
<feature type="domain" description="CASTOR ACT" evidence="3">
    <location>
        <begin position="548"/>
        <end position="609"/>
    </location>
</feature>
<protein>
    <recommendedName>
        <fullName evidence="3">CASTOR ACT domain-containing protein</fullName>
    </recommendedName>
</protein>
<dbReference type="Pfam" id="PF13840">
    <property type="entry name" value="ACT_7"/>
    <property type="match status" value="1"/>
</dbReference>
<dbReference type="STRING" id="930990.A0A067M6F9"/>
<proteinExistence type="predicted"/>
<dbReference type="InterPro" id="IPR051719">
    <property type="entry name" value="CASTOR_mTORC1"/>
</dbReference>
<feature type="region of interest" description="Disordered" evidence="2">
    <location>
        <begin position="485"/>
        <end position="529"/>
    </location>
</feature>
<dbReference type="PANTHER" id="PTHR31131">
    <property type="entry name" value="CHROMOSOME 1, WHOLE GENOME SHOTGUN SEQUENCE"/>
    <property type="match status" value="1"/>
</dbReference>
<dbReference type="Gene3D" id="3.30.2130.10">
    <property type="entry name" value="VC0802-like"/>
    <property type="match status" value="2"/>
</dbReference>
<feature type="compositionally biased region" description="Low complexity" evidence="2">
    <location>
        <begin position="173"/>
        <end position="197"/>
    </location>
</feature>
<name>A0A067M6F9_BOTB1</name>
<dbReference type="GO" id="GO:0006520">
    <property type="term" value="P:amino acid metabolic process"/>
    <property type="evidence" value="ECO:0007669"/>
    <property type="project" value="UniProtKB-ARBA"/>
</dbReference>
<evidence type="ECO:0000256" key="1">
    <source>
        <dbReference type="SAM" id="Coils"/>
    </source>
</evidence>
<accession>A0A067M6F9</accession>
<feature type="compositionally biased region" description="Basic residues" evidence="2">
    <location>
        <begin position="485"/>
        <end position="496"/>
    </location>
</feature>
<feature type="compositionally biased region" description="Polar residues" evidence="2">
    <location>
        <begin position="500"/>
        <end position="523"/>
    </location>
</feature>